<dbReference type="Proteomes" id="UP000032809">
    <property type="component" value="Chromosome I"/>
</dbReference>
<dbReference type="OrthoDB" id="48835at2"/>
<dbReference type="STRING" id="1006576.DTL3_0989"/>
<sequence length="93" mass="11038">MLFLSGYKRSNYNDSFFDVKKGRAKSIISDYSKIPPIIYESAGIDRSDDYNTSNDSVYLKRKLSYYEKILLEKELQLRIIMDELELKKNMNHK</sequence>
<organism evidence="1 2">
    <name type="scientific">Defluviitoga tunisiensis</name>
    <dbReference type="NCBI Taxonomy" id="1006576"/>
    <lineage>
        <taxon>Bacteria</taxon>
        <taxon>Thermotogati</taxon>
        <taxon>Thermotogota</taxon>
        <taxon>Thermotogae</taxon>
        <taxon>Petrotogales</taxon>
        <taxon>Petrotogaceae</taxon>
        <taxon>Defluviitoga</taxon>
    </lineage>
</organism>
<reference evidence="2" key="1">
    <citation type="submission" date="2014-11" db="EMBL/GenBank/DDBJ databases">
        <authorList>
            <person name="Wibberg D."/>
        </authorList>
    </citation>
    <scope>NUCLEOTIDE SEQUENCE [LARGE SCALE GENOMIC DNA]</scope>
    <source>
        <strain evidence="2">L3</strain>
    </source>
</reference>
<dbReference type="HOGENOM" id="CLU_2394831_0_0_0"/>
<name>A0A0C7NYI9_DEFTU</name>
<dbReference type="AlphaFoldDB" id="A0A0C7NYI9"/>
<evidence type="ECO:0000313" key="2">
    <source>
        <dbReference type="Proteomes" id="UP000032809"/>
    </source>
</evidence>
<protein>
    <submittedName>
        <fullName evidence="1">Transposase IS3/IS911 family protein</fullName>
    </submittedName>
</protein>
<evidence type="ECO:0000313" key="1">
    <source>
        <dbReference type="EMBL" id="CEP78293.1"/>
    </source>
</evidence>
<dbReference type="RefSeq" id="WP_084217155.1">
    <property type="nucleotide sequence ID" value="NZ_LN824141.1"/>
</dbReference>
<accession>A0A0C7NYI9</accession>
<gene>
    <name evidence="1" type="ORF">DTL3_0989</name>
</gene>
<dbReference type="KEGG" id="dtn:DTL3_0989"/>
<dbReference type="EMBL" id="LN824141">
    <property type="protein sequence ID" value="CEP78293.1"/>
    <property type="molecule type" value="Genomic_DNA"/>
</dbReference>
<proteinExistence type="predicted"/>
<keyword evidence="2" id="KW-1185">Reference proteome</keyword>